<feature type="transmembrane region" description="Helical" evidence="2">
    <location>
        <begin position="41"/>
        <end position="61"/>
    </location>
</feature>
<feature type="transmembrane region" description="Helical" evidence="2">
    <location>
        <begin position="9"/>
        <end position="29"/>
    </location>
</feature>
<keyword evidence="2" id="KW-0472">Membrane</keyword>
<proteinExistence type="predicted"/>
<protein>
    <submittedName>
        <fullName evidence="3">Uncharacterized protein</fullName>
    </submittedName>
</protein>
<reference evidence="4" key="1">
    <citation type="journal article" date="2019" name="Int. J. Syst. Evol. Microbiol.">
        <title>The Global Catalogue of Microorganisms (GCM) 10K type strain sequencing project: providing services to taxonomists for standard genome sequencing and annotation.</title>
        <authorList>
            <consortium name="The Broad Institute Genomics Platform"/>
            <consortium name="The Broad Institute Genome Sequencing Center for Infectious Disease"/>
            <person name="Wu L."/>
            <person name="Ma J."/>
        </authorList>
    </citation>
    <scope>NUCLEOTIDE SEQUENCE [LARGE SCALE GENOMIC DNA]</scope>
    <source>
        <strain evidence="4">JCM 17326</strain>
    </source>
</reference>
<accession>A0ABP6YDM3</accession>
<organism evidence="3 4">
    <name type="scientific">Nonomuraea rosea</name>
    <dbReference type="NCBI Taxonomy" id="638574"/>
    <lineage>
        <taxon>Bacteria</taxon>
        <taxon>Bacillati</taxon>
        <taxon>Actinomycetota</taxon>
        <taxon>Actinomycetes</taxon>
        <taxon>Streptosporangiales</taxon>
        <taxon>Streptosporangiaceae</taxon>
        <taxon>Nonomuraea</taxon>
    </lineage>
</organism>
<keyword evidence="4" id="KW-1185">Reference proteome</keyword>
<dbReference type="EMBL" id="BAABDQ010000019">
    <property type="protein sequence ID" value="GAA3580800.1"/>
    <property type="molecule type" value="Genomic_DNA"/>
</dbReference>
<keyword evidence="2" id="KW-0812">Transmembrane</keyword>
<feature type="region of interest" description="Disordered" evidence="1">
    <location>
        <begin position="62"/>
        <end position="117"/>
    </location>
</feature>
<gene>
    <name evidence="3" type="ORF">GCM10022419_072870</name>
</gene>
<keyword evidence="2" id="KW-1133">Transmembrane helix</keyword>
<feature type="compositionally biased region" description="Pro residues" evidence="1">
    <location>
        <begin position="66"/>
        <end position="82"/>
    </location>
</feature>
<dbReference type="Proteomes" id="UP001500630">
    <property type="component" value="Unassembled WGS sequence"/>
</dbReference>
<evidence type="ECO:0000256" key="1">
    <source>
        <dbReference type="SAM" id="MobiDB-lite"/>
    </source>
</evidence>
<comment type="caution">
    <text evidence="3">The sequence shown here is derived from an EMBL/GenBank/DDBJ whole genome shotgun (WGS) entry which is preliminary data.</text>
</comment>
<evidence type="ECO:0000256" key="2">
    <source>
        <dbReference type="SAM" id="Phobius"/>
    </source>
</evidence>
<sequence>MMAGMGKRALVWTGAVVAVAPLVGLGIYFARVGLADADQLASVIGVFVALAGLGVSVYGLITGRPPAQPEPPQKETPPPPRPDVSASGPRSIAIGGDNSGIVSTGDDATNIQRREQP</sequence>
<name>A0ABP6YDM3_9ACTN</name>
<feature type="compositionally biased region" description="Polar residues" evidence="1">
    <location>
        <begin position="100"/>
        <end position="111"/>
    </location>
</feature>
<evidence type="ECO:0000313" key="3">
    <source>
        <dbReference type="EMBL" id="GAA3580800.1"/>
    </source>
</evidence>
<evidence type="ECO:0000313" key="4">
    <source>
        <dbReference type="Proteomes" id="UP001500630"/>
    </source>
</evidence>